<dbReference type="InterPro" id="IPR020846">
    <property type="entry name" value="MFS_dom"/>
</dbReference>
<proteinExistence type="predicted"/>
<keyword evidence="2" id="KW-1003">Cell membrane</keyword>
<dbReference type="InterPro" id="IPR050382">
    <property type="entry name" value="MFS_Na/Anion_cotransporter"/>
</dbReference>
<feature type="transmembrane region" description="Helical" evidence="6">
    <location>
        <begin position="412"/>
        <end position="433"/>
    </location>
</feature>
<dbReference type="AlphaFoldDB" id="A0A7W6G8I4"/>
<sequence>MEAVSKIGREKVGRLRWGVLAMLFGVTIINYAVRAALSLAAPSLSKDLGIDPLQLGIVFSAFGWSYVIAQVPGGWLLDRFGAPRVYLWVIVAWSLITVAHGTVVWLSGTAAVTALFALRFLVGLAEAPSFPANARVVASWFPARERGTASAVFNAAQYFATVLFAPLMGWIVADFGWPWVFVAMGALGLVVSLFWSRVVRDPRDHPRLGAGELGLLIEGGALVDPVAPQVDAAAAKAENRRKMRVLLTTPTLWGLYSGQFFINTLTYFFITWFPVYLVQERGLSVMKAGLFATMPAVCGFIGGVLGGIWSDWLLRRGVSLTWARKVPVVAGMLGALTILGCNFVHSNTLVLLFMSLAFFGKGVGALGWAVVADVAPRDSAGLSGGIFNMFGNISSITTPILIGWILKETGSFDLVLMLVAGSALAAALSYLFLVGKIERIGAQA</sequence>
<evidence type="ECO:0000256" key="2">
    <source>
        <dbReference type="ARBA" id="ARBA00022475"/>
    </source>
</evidence>
<dbReference type="NCBIfam" id="TIGR00893">
    <property type="entry name" value="2A0114"/>
    <property type="match status" value="1"/>
</dbReference>
<reference evidence="8 9" key="1">
    <citation type="submission" date="2020-08" db="EMBL/GenBank/DDBJ databases">
        <title>Genomic Encyclopedia of Type Strains, Phase IV (KMG-IV): sequencing the most valuable type-strain genomes for metagenomic binning, comparative biology and taxonomic classification.</title>
        <authorList>
            <person name="Goeker M."/>
        </authorList>
    </citation>
    <scope>NUCLEOTIDE SEQUENCE [LARGE SCALE GENOMIC DNA]</scope>
    <source>
        <strain evidence="8 9">DSM 27057</strain>
    </source>
</reference>
<feature type="transmembrane region" description="Helical" evidence="6">
    <location>
        <begin position="351"/>
        <end position="374"/>
    </location>
</feature>
<dbReference type="InterPro" id="IPR000849">
    <property type="entry name" value="Sugar_P_transporter"/>
</dbReference>
<dbReference type="CDD" id="cd17319">
    <property type="entry name" value="MFS_ExuT_GudP_like"/>
    <property type="match status" value="1"/>
</dbReference>
<evidence type="ECO:0000256" key="1">
    <source>
        <dbReference type="ARBA" id="ARBA00004651"/>
    </source>
</evidence>
<dbReference type="SUPFAM" id="SSF103473">
    <property type="entry name" value="MFS general substrate transporter"/>
    <property type="match status" value="1"/>
</dbReference>
<dbReference type="PANTHER" id="PTHR11662">
    <property type="entry name" value="SOLUTE CARRIER FAMILY 17"/>
    <property type="match status" value="1"/>
</dbReference>
<dbReference type="PROSITE" id="PS50850">
    <property type="entry name" value="MFS"/>
    <property type="match status" value="1"/>
</dbReference>
<protein>
    <submittedName>
        <fullName evidence="8">ACS family glucarate transporter-like MFS transporter</fullName>
    </submittedName>
</protein>
<evidence type="ECO:0000259" key="7">
    <source>
        <dbReference type="PROSITE" id="PS50850"/>
    </source>
</evidence>
<feature type="transmembrane region" description="Helical" evidence="6">
    <location>
        <begin position="179"/>
        <end position="198"/>
    </location>
</feature>
<keyword evidence="4 6" id="KW-1133">Transmembrane helix</keyword>
<gene>
    <name evidence="8" type="ORF">GGR38_004315</name>
</gene>
<name>A0A7W6G8I4_9SPHN</name>
<feature type="transmembrane region" description="Helical" evidence="6">
    <location>
        <begin position="151"/>
        <end position="173"/>
    </location>
</feature>
<keyword evidence="5 6" id="KW-0472">Membrane</keyword>
<dbReference type="EMBL" id="JACIDX010000022">
    <property type="protein sequence ID" value="MBB3957341.1"/>
    <property type="molecule type" value="Genomic_DNA"/>
</dbReference>
<feature type="transmembrane region" description="Helical" evidence="6">
    <location>
        <begin position="85"/>
        <end position="106"/>
    </location>
</feature>
<organism evidence="8 9">
    <name type="scientific">Novosphingobium sediminicola</name>
    <dbReference type="NCBI Taxonomy" id="563162"/>
    <lineage>
        <taxon>Bacteria</taxon>
        <taxon>Pseudomonadati</taxon>
        <taxon>Pseudomonadota</taxon>
        <taxon>Alphaproteobacteria</taxon>
        <taxon>Sphingomonadales</taxon>
        <taxon>Sphingomonadaceae</taxon>
        <taxon>Novosphingobium</taxon>
    </lineage>
</organism>
<keyword evidence="3 6" id="KW-0812">Transmembrane</keyword>
<dbReference type="PIRSF" id="PIRSF002808">
    <property type="entry name" value="Hexose_phosphate_transp"/>
    <property type="match status" value="1"/>
</dbReference>
<comment type="subcellular location">
    <subcellularLocation>
        <location evidence="1">Cell membrane</location>
        <topology evidence="1">Multi-pass membrane protein</topology>
    </subcellularLocation>
</comment>
<dbReference type="GO" id="GO:0005886">
    <property type="term" value="C:plasma membrane"/>
    <property type="evidence" value="ECO:0007669"/>
    <property type="project" value="UniProtKB-SubCell"/>
</dbReference>
<dbReference type="Pfam" id="PF07690">
    <property type="entry name" value="MFS_1"/>
    <property type="match status" value="1"/>
</dbReference>
<evidence type="ECO:0000256" key="3">
    <source>
        <dbReference type="ARBA" id="ARBA00022692"/>
    </source>
</evidence>
<comment type="caution">
    <text evidence="8">The sequence shown here is derived from an EMBL/GenBank/DDBJ whole genome shotgun (WGS) entry which is preliminary data.</text>
</comment>
<feature type="domain" description="Major facilitator superfamily (MFS) profile" evidence="7">
    <location>
        <begin position="18"/>
        <end position="438"/>
    </location>
</feature>
<evidence type="ECO:0000256" key="4">
    <source>
        <dbReference type="ARBA" id="ARBA00022989"/>
    </source>
</evidence>
<dbReference type="RefSeq" id="WP_183628565.1">
    <property type="nucleotide sequence ID" value="NZ_JACIDX010000022.1"/>
</dbReference>
<feature type="transmembrane region" description="Helical" evidence="6">
    <location>
        <begin position="15"/>
        <end position="33"/>
    </location>
</feature>
<evidence type="ECO:0000313" key="9">
    <source>
        <dbReference type="Proteomes" id="UP000548867"/>
    </source>
</evidence>
<feature type="transmembrane region" description="Helical" evidence="6">
    <location>
        <begin position="290"/>
        <end position="314"/>
    </location>
</feature>
<evidence type="ECO:0000313" key="8">
    <source>
        <dbReference type="EMBL" id="MBB3957341.1"/>
    </source>
</evidence>
<keyword evidence="9" id="KW-1185">Reference proteome</keyword>
<accession>A0A7W6G8I4</accession>
<feature type="transmembrane region" description="Helical" evidence="6">
    <location>
        <begin position="245"/>
        <end position="270"/>
    </location>
</feature>
<dbReference type="Proteomes" id="UP000548867">
    <property type="component" value="Unassembled WGS sequence"/>
</dbReference>
<feature type="transmembrane region" description="Helical" evidence="6">
    <location>
        <begin position="386"/>
        <end position="406"/>
    </location>
</feature>
<feature type="transmembrane region" description="Helical" evidence="6">
    <location>
        <begin position="112"/>
        <end position="130"/>
    </location>
</feature>
<dbReference type="PANTHER" id="PTHR11662:SF399">
    <property type="entry name" value="FI19708P1-RELATED"/>
    <property type="match status" value="1"/>
</dbReference>
<evidence type="ECO:0000256" key="5">
    <source>
        <dbReference type="ARBA" id="ARBA00023136"/>
    </source>
</evidence>
<feature type="transmembrane region" description="Helical" evidence="6">
    <location>
        <begin position="326"/>
        <end position="345"/>
    </location>
</feature>
<dbReference type="InterPro" id="IPR036259">
    <property type="entry name" value="MFS_trans_sf"/>
</dbReference>
<dbReference type="InterPro" id="IPR011701">
    <property type="entry name" value="MFS"/>
</dbReference>
<dbReference type="GO" id="GO:0022857">
    <property type="term" value="F:transmembrane transporter activity"/>
    <property type="evidence" value="ECO:0007669"/>
    <property type="project" value="InterPro"/>
</dbReference>
<dbReference type="Gene3D" id="1.20.1250.20">
    <property type="entry name" value="MFS general substrate transporter like domains"/>
    <property type="match status" value="2"/>
</dbReference>
<evidence type="ECO:0000256" key="6">
    <source>
        <dbReference type="SAM" id="Phobius"/>
    </source>
</evidence>
<feature type="transmembrane region" description="Helical" evidence="6">
    <location>
        <begin position="53"/>
        <end position="73"/>
    </location>
</feature>